<reference evidence="9" key="1">
    <citation type="journal article" date="2021" name="New Phytol.">
        <title>Evolutionary innovations through gain and loss of genes in the ectomycorrhizal Boletales.</title>
        <authorList>
            <person name="Wu G."/>
            <person name="Miyauchi S."/>
            <person name="Morin E."/>
            <person name="Kuo A."/>
            <person name="Drula E."/>
            <person name="Varga T."/>
            <person name="Kohler A."/>
            <person name="Feng B."/>
            <person name="Cao Y."/>
            <person name="Lipzen A."/>
            <person name="Daum C."/>
            <person name="Hundley H."/>
            <person name="Pangilinan J."/>
            <person name="Johnson J."/>
            <person name="Barry K."/>
            <person name="LaButti K."/>
            <person name="Ng V."/>
            <person name="Ahrendt S."/>
            <person name="Min B."/>
            <person name="Choi I.G."/>
            <person name="Park H."/>
            <person name="Plett J.M."/>
            <person name="Magnuson J."/>
            <person name="Spatafora J.W."/>
            <person name="Nagy L.G."/>
            <person name="Henrissat B."/>
            <person name="Grigoriev I.V."/>
            <person name="Yang Z.L."/>
            <person name="Xu J."/>
            <person name="Martin F.M."/>
        </authorList>
    </citation>
    <scope>NUCLEOTIDE SEQUENCE</scope>
    <source>
        <strain evidence="9">KKN 215</strain>
    </source>
</reference>
<feature type="region of interest" description="Disordered" evidence="7">
    <location>
        <begin position="1"/>
        <end position="54"/>
    </location>
</feature>
<keyword evidence="4 5" id="KW-0539">Nucleus</keyword>
<feature type="compositionally biased region" description="Low complexity" evidence="7">
    <location>
        <begin position="1"/>
        <end position="24"/>
    </location>
</feature>
<evidence type="ECO:0000256" key="3">
    <source>
        <dbReference type="ARBA" id="ARBA00023155"/>
    </source>
</evidence>
<dbReference type="GO" id="GO:0005634">
    <property type="term" value="C:nucleus"/>
    <property type="evidence" value="ECO:0007669"/>
    <property type="project" value="UniProtKB-SubCell"/>
</dbReference>
<dbReference type="PANTHER" id="PTHR24208">
    <property type="entry name" value="LIM/HOMEOBOX PROTEIN LHX"/>
    <property type="match status" value="1"/>
</dbReference>
<feature type="domain" description="Homeobox" evidence="8">
    <location>
        <begin position="44"/>
        <end position="104"/>
    </location>
</feature>
<sequence length="380" mass="41312">MAPTPLSRTSSASSVASESTSTLPDDSTVVPSTPSTGHTSDGGNSTKRTRKRFTNPQIIALEQVFHQTSHPTREQREAVASATGLELRSVTVWFQNKRQTERKNLLCYGPNFGKEPDDPPVVFPMAHGTSAARPPSLTSNASYQRSIRHSIHAHRPQLSSQRRPSLDSVASRCERPQARPKTPTRLRTYSSPDPNHLGGTSSTSALWENMPSSPLGPSSPEQERDRELVDFGKGGRTKRTLEWACAAARISGRRDEDDDEDDTIRVDPRASTSGGADPRGQHGMSGFIVGSGHANMEALDFGGDTEDESEAHEAITPNSSQSLVRISSGTTWPPAPQHKHARVKVFTARKEETAEVVIRTKTHDEETVNAALVLCGLGKR</sequence>
<dbReference type="SMART" id="SM00389">
    <property type="entry name" value="HOX"/>
    <property type="match status" value="1"/>
</dbReference>
<dbReference type="AlphaFoldDB" id="A0A8K0XNG6"/>
<keyword evidence="10" id="KW-1185">Reference proteome</keyword>
<organism evidence="9 10">
    <name type="scientific">Cristinia sonorae</name>
    <dbReference type="NCBI Taxonomy" id="1940300"/>
    <lineage>
        <taxon>Eukaryota</taxon>
        <taxon>Fungi</taxon>
        <taxon>Dikarya</taxon>
        <taxon>Basidiomycota</taxon>
        <taxon>Agaricomycotina</taxon>
        <taxon>Agaricomycetes</taxon>
        <taxon>Agaricomycetidae</taxon>
        <taxon>Agaricales</taxon>
        <taxon>Pleurotineae</taxon>
        <taxon>Stephanosporaceae</taxon>
        <taxon>Cristinia</taxon>
    </lineage>
</organism>
<feature type="compositionally biased region" description="Polar residues" evidence="7">
    <location>
        <begin position="29"/>
        <end position="46"/>
    </location>
</feature>
<dbReference type="Gene3D" id="1.10.10.60">
    <property type="entry name" value="Homeodomain-like"/>
    <property type="match status" value="1"/>
</dbReference>
<feature type="compositionally biased region" description="Polar residues" evidence="7">
    <location>
        <begin position="185"/>
        <end position="220"/>
    </location>
</feature>
<dbReference type="Pfam" id="PF00046">
    <property type="entry name" value="Homeodomain"/>
    <property type="match status" value="1"/>
</dbReference>
<evidence type="ECO:0000313" key="10">
    <source>
        <dbReference type="Proteomes" id="UP000813824"/>
    </source>
</evidence>
<dbReference type="PROSITE" id="PS00027">
    <property type="entry name" value="HOMEOBOX_1"/>
    <property type="match status" value="1"/>
</dbReference>
<evidence type="ECO:0000256" key="1">
    <source>
        <dbReference type="ARBA" id="ARBA00004123"/>
    </source>
</evidence>
<dbReference type="SUPFAM" id="SSF46689">
    <property type="entry name" value="Homeodomain-like"/>
    <property type="match status" value="1"/>
</dbReference>
<proteinExistence type="predicted"/>
<protein>
    <submittedName>
        <fullName evidence="9">Homeobox-domain-containing protein</fullName>
    </submittedName>
</protein>
<evidence type="ECO:0000256" key="4">
    <source>
        <dbReference type="ARBA" id="ARBA00023242"/>
    </source>
</evidence>
<dbReference type="InterPro" id="IPR001356">
    <property type="entry name" value="HD"/>
</dbReference>
<comment type="caution">
    <text evidence="9">The sequence shown here is derived from an EMBL/GenBank/DDBJ whole genome shotgun (WGS) entry which is preliminary data.</text>
</comment>
<dbReference type="CDD" id="cd00086">
    <property type="entry name" value="homeodomain"/>
    <property type="match status" value="1"/>
</dbReference>
<feature type="DNA-binding region" description="Homeobox" evidence="5">
    <location>
        <begin position="46"/>
        <end position="105"/>
    </location>
</feature>
<dbReference type="EMBL" id="JAEVFJ010000025">
    <property type="protein sequence ID" value="KAH8094657.1"/>
    <property type="molecule type" value="Genomic_DNA"/>
</dbReference>
<evidence type="ECO:0000313" key="9">
    <source>
        <dbReference type="EMBL" id="KAH8094657.1"/>
    </source>
</evidence>
<evidence type="ECO:0000256" key="2">
    <source>
        <dbReference type="ARBA" id="ARBA00023125"/>
    </source>
</evidence>
<dbReference type="InterPro" id="IPR050453">
    <property type="entry name" value="LIM_Homeobox_TF"/>
</dbReference>
<dbReference type="PANTHER" id="PTHR24208:SF166">
    <property type="entry name" value="LIM HOMEOBOX TRANSCRIPTION FACTOR 1 ALPHA, ISOFORM B"/>
    <property type="match status" value="1"/>
</dbReference>
<dbReference type="InterPro" id="IPR017970">
    <property type="entry name" value="Homeobox_CS"/>
</dbReference>
<feature type="compositionally biased region" description="Polar residues" evidence="7">
    <location>
        <begin position="316"/>
        <end position="331"/>
    </location>
</feature>
<feature type="region of interest" description="Disordered" evidence="7">
    <location>
        <begin position="297"/>
        <end position="340"/>
    </location>
</feature>
<gene>
    <name evidence="9" type="ORF">BXZ70DRAFT_351175</name>
</gene>
<evidence type="ECO:0000256" key="7">
    <source>
        <dbReference type="SAM" id="MobiDB-lite"/>
    </source>
</evidence>
<dbReference type="InterPro" id="IPR009057">
    <property type="entry name" value="Homeodomain-like_sf"/>
</dbReference>
<comment type="subcellular location">
    <subcellularLocation>
        <location evidence="1 5 6">Nucleus</location>
    </subcellularLocation>
</comment>
<evidence type="ECO:0000256" key="5">
    <source>
        <dbReference type="PROSITE-ProRule" id="PRU00108"/>
    </source>
</evidence>
<feature type="region of interest" description="Disordered" evidence="7">
    <location>
        <begin position="251"/>
        <end position="285"/>
    </location>
</feature>
<accession>A0A8K0XNG6</accession>
<name>A0A8K0XNG6_9AGAR</name>
<evidence type="ECO:0000259" key="8">
    <source>
        <dbReference type="PROSITE" id="PS50071"/>
    </source>
</evidence>
<dbReference type="GO" id="GO:0000981">
    <property type="term" value="F:DNA-binding transcription factor activity, RNA polymerase II-specific"/>
    <property type="evidence" value="ECO:0007669"/>
    <property type="project" value="InterPro"/>
</dbReference>
<keyword evidence="3 5" id="KW-0371">Homeobox</keyword>
<dbReference type="Proteomes" id="UP000813824">
    <property type="component" value="Unassembled WGS sequence"/>
</dbReference>
<evidence type="ECO:0000256" key="6">
    <source>
        <dbReference type="RuleBase" id="RU000682"/>
    </source>
</evidence>
<feature type="region of interest" description="Disordered" evidence="7">
    <location>
        <begin position="152"/>
        <end position="225"/>
    </location>
</feature>
<dbReference type="PROSITE" id="PS50071">
    <property type="entry name" value="HOMEOBOX_2"/>
    <property type="match status" value="1"/>
</dbReference>
<dbReference type="OrthoDB" id="6159439at2759"/>
<keyword evidence="2 5" id="KW-0238">DNA-binding</keyword>
<dbReference type="GO" id="GO:0000977">
    <property type="term" value="F:RNA polymerase II transcription regulatory region sequence-specific DNA binding"/>
    <property type="evidence" value="ECO:0007669"/>
    <property type="project" value="TreeGrafter"/>
</dbReference>